<dbReference type="GeneID" id="20670493"/>
<dbReference type="EMBL" id="KI925458">
    <property type="protein sequence ID" value="ETW82078.1"/>
    <property type="molecule type" value="Genomic_DNA"/>
</dbReference>
<sequence length="71" mass="8266">MNATSTRMAKNNKLVHGVDGKVMKEKVWMVDAMFNRHPQSLYFSDGKHPDHAAGVFKGMIRILEEHWYYDV</sequence>
<dbReference type="HOGENOM" id="CLU_2740327_0_0_1"/>
<reference evidence="1 2" key="1">
    <citation type="journal article" date="2012" name="New Phytol.">
        <title>Insight into trade-off between wood decay and parasitism from the genome of a fungal forest pathogen.</title>
        <authorList>
            <person name="Olson A."/>
            <person name="Aerts A."/>
            <person name="Asiegbu F."/>
            <person name="Belbahri L."/>
            <person name="Bouzid O."/>
            <person name="Broberg A."/>
            <person name="Canback B."/>
            <person name="Coutinho P.M."/>
            <person name="Cullen D."/>
            <person name="Dalman K."/>
            <person name="Deflorio G."/>
            <person name="van Diepen L.T."/>
            <person name="Dunand C."/>
            <person name="Duplessis S."/>
            <person name="Durling M."/>
            <person name="Gonthier P."/>
            <person name="Grimwood J."/>
            <person name="Fossdal C.G."/>
            <person name="Hansson D."/>
            <person name="Henrissat B."/>
            <person name="Hietala A."/>
            <person name="Himmelstrand K."/>
            <person name="Hoffmeister D."/>
            <person name="Hogberg N."/>
            <person name="James T.Y."/>
            <person name="Karlsson M."/>
            <person name="Kohler A."/>
            <person name="Kues U."/>
            <person name="Lee Y.H."/>
            <person name="Lin Y.C."/>
            <person name="Lind M."/>
            <person name="Lindquist E."/>
            <person name="Lombard V."/>
            <person name="Lucas S."/>
            <person name="Lunden K."/>
            <person name="Morin E."/>
            <person name="Murat C."/>
            <person name="Park J."/>
            <person name="Raffaello T."/>
            <person name="Rouze P."/>
            <person name="Salamov A."/>
            <person name="Schmutz J."/>
            <person name="Solheim H."/>
            <person name="Stahlberg J."/>
            <person name="Velez H."/>
            <person name="de Vries R.P."/>
            <person name="Wiebenga A."/>
            <person name="Woodward S."/>
            <person name="Yakovlev I."/>
            <person name="Garbelotto M."/>
            <person name="Martin F."/>
            <person name="Grigoriev I.V."/>
            <person name="Stenlid J."/>
        </authorList>
    </citation>
    <scope>NUCLEOTIDE SEQUENCE [LARGE SCALE GENOMIC DNA]</scope>
    <source>
        <strain evidence="1 2">TC 32-1</strain>
    </source>
</reference>
<dbReference type="RefSeq" id="XP_009546649.1">
    <property type="nucleotide sequence ID" value="XM_009548354.1"/>
</dbReference>
<protein>
    <submittedName>
        <fullName evidence="1">Uncharacterized protein</fullName>
    </submittedName>
</protein>
<evidence type="ECO:0000313" key="1">
    <source>
        <dbReference type="EMBL" id="ETW82078.1"/>
    </source>
</evidence>
<gene>
    <name evidence="1" type="ORF">HETIRDRAFT_318294</name>
</gene>
<name>W4K8F8_HETIT</name>
<dbReference type="OrthoDB" id="10039611at2759"/>
<accession>W4K8F8</accession>
<dbReference type="AlphaFoldDB" id="W4K8F8"/>
<evidence type="ECO:0000313" key="2">
    <source>
        <dbReference type="Proteomes" id="UP000030671"/>
    </source>
</evidence>
<dbReference type="InParanoid" id="W4K8F8"/>
<dbReference type="Proteomes" id="UP000030671">
    <property type="component" value="Unassembled WGS sequence"/>
</dbReference>
<dbReference type="KEGG" id="hir:HETIRDRAFT_318294"/>
<proteinExistence type="predicted"/>
<organism evidence="1 2">
    <name type="scientific">Heterobasidion irregulare (strain TC 32-1)</name>
    <dbReference type="NCBI Taxonomy" id="747525"/>
    <lineage>
        <taxon>Eukaryota</taxon>
        <taxon>Fungi</taxon>
        <taxon>Dikarya</taxon>
        <taxon>Basidiomycota</taxon>
        <taxon>Agaricomycotina</taxon>
        <taxon>Agaricomycetes</taxon>
        <taxon>Russulales</taxon>
        <taxon>Bondarzewiaceae</taxon>
        <taxon>Heterobasidion</taxon>
        <taxon>Heterobasidion annosum species complex</taxon>
    </lineage>
</organism>
<keyword evidence="2" id="KW-1185">Reference proteome</keyword>